<name>A0A1X7VF98_AMPQE</name>
<proteinExistence type="predicted"/>
<dbReference type="AlphaFoldDB" id="A0A1X7VF98"/>
<protein>
    <submittedName>
        <fullName evidence="2">Uncharacterized protein</fullName>
    </submittedName>
</protein>
<dbReference type="EnsemblMetazoa" id="Aqu2.1.38419_001">
    <property type="protein sequence ID" value="Aqu2.1.38419_001"/>
    <property type="gene ID" value="Aqu2.1.38419"/>
</dbReference>
<sequence length="133" mass="14048">MSVLSFVVSYSKLCSHFLLNPLAAPVSRYQCNSPPVGLTIPAGSVGSPSGSSESFTAFAFPSPAATKKTLRALFRTGRVRVIRDGGGLGLSDKEATIFSFSLSRGWEGKREHVCPSSPIPSKRRSKEGTASLG</sequence>
<accession>A0A1X7VF98</accession>
<evidence type="ECO:0000313" key="2">
    <source>
        <dbReference type="EnsemblMetazoa" id="Aqu2.1.38419_001"/>
    </source>
</evidence>
<feature type="region of interest" description="Disordered" evidence="1">
    <location>
        <begin position="107"/>
        <end position="133"/>
    </location>
</feature>
<reference evidence="2" key="1">
    <citation type="submission" date="2017-05" db="UniProtKB">
        <authorList>
            <consortium name="EnsemblMetazoa"/>
        </authorList>
    </citation>
    <scope>IDENTIFICATION</scope>
</reference>
<evidence type="ECO:0000256" key="1">
    <source>
        <dbReference type="SAM" id="MobiDB-lite"/>
    </source>
</evidence>
<dbReference type="InParanoid" id="A0A1X7VF98"/>
<organism evidence="2">
    <name type="scientific">Amphimedon queenslandica</name>
    <name type="common">Sponge</name>
    <dbReference type="NCBI Taxonomy" id="400682"/>
    <lineage>
        <taxon>Eukaryota</taxon>
        <taxon>Metazoa</taxon>
        <taxon>Porifera</taxon>
        <taxon>Demospongiae</taxon>
        <taxon>Heteroscleromorpha</taxon>
        <taxon>Haplosclerida</taxon>
        <taxon>Niphatidae</taxon>
        <taxon>Amphimedon</taxon>
    </lineage>
</organism>